<evidence type="ECO:0000313" key="2">
    <source>
        <dbReference type="Proteomes" id="UP000006073"/>
    </source>
</evidence>
<sequence length="38" mass="4704">MGLSVDDYWQGLNGRFKNAHLWYFRKLKSGWQFLKYHI</sequence>
<protein>
    <submittedName>
        <fullName evidence="1">Uncharacterized protein</fullName>
    </submittedName>
</protein>
<organism evidence="1 2">
    <name type="scientific">Indibacter alkaliphilus (strain CCUG 57479 / KCTC 22604 / LW1)</name>
    <dbReference type="NCBI Taxonomy" id="1189612"/>
    <lineage>
        <taxon>Bacteria</taxon>
        <taxon>Pseudomonadati</taxon>
        <taxon>Bacteroidota</taxon>
        <taxon>Cytophagia</taxon>
        <taxon>Cytophagales</taxon>
        <taxon>Cyclobacteriaceae</taxon>
    </lineage>
</organism>
<keyword evidence="2" id="KW-1185">Reference proteome</keyword>
<name>S2DNS9_INDAL</name>
<proteinExistence type="predicted"/>
<evidence type="ECO:0000313" key="1">
    <source>
        <dbReference type="EMBL" id="EOZ91483.1"/>
    </source>
</evidence>
<comment type="caution">
    <text evidence="1">The sequence shown here is derived from an EMBL/GenBank/DDBJ whole genome shotgun (WGS) entry which is preliminary data.</text>
</comment>
<dbReference type="AlphaFoldDB" id="S2DNS9"/>
<dbReference type="EMBL" id="ALWO02000054">
    <property type="protein sequence ID" value="EOZ91483.1"/>
    <property type="molecule type" value="Genomic_DNA"/>
</dbReference>
<accession>S2DNS9</accession>
<gene>
    <name evidence="1" type="ORF">A33Q_4551</name>
</gene>
<reference evidence="1 2" key="1">
    <citation type="journal article" date="2013" name="Genome Announc.">
        <title>Draft Genome Sequence of Indibacter alkaliphilus Strain LW1T, Isolated from Lonar Lake, a Haloalkaline Lake in the Buldana District of Maharashtra, India.</title>
        <authorList>
            <person name="Singh A."/>
            <person name="Kumar Jangir P."/>
            <person name="Sharma R."/>
            <person name="Singh A."/>
            <person name="Kumar Pinnaka A."/>
            <person name="Shivaji S."/>
        </authorList>
    </citation>
    <scope>NUCLEOTIDE SEQUENCE [LARGE SCALE GENOMIC DNA]</scope>
    <source>
        <strain evidence="2">CCUG 57479 / KCTC 22604 / LW1</strain>
    </source>
</reference>
<dbReference type="Proteomes" id="UP000006073">
    <property type="component" value="Unassembled WGS sequence"/>
</dbReference>